<proteinExistence type="predicted"/>
<dbReference type="Proteomes" id="UP000095280">
    <property type="component" value="Unplaced"/>
</dbReference>
<protein>
    <submittedName>
        <fullName evidence="2">PBPe domain-containing protein</fullName>
    </submittedName>
</protein>
<accession>A0A1I8FPI2</accession>
<keyword evidence="1" id="KW-1185">Reference proteome</keyword>
<sequence length="134" mass="14681">NVGFHGFPGALKTSRFVLKTSEGIGRVREGGYAYILESTFNQYYRERDCELTQIGGIFNPSSYAFAVPQGNAFLKEELGEVILQLHKEQFIEDMSNAWIKRFNLTGPPCSEAVDDASPTGTMEVASFGASSSSP</sequence>
<dbReference type="WBParaSite" id="maker-unitig_42247-snap-gene-0.2-mRNA-1">
    <property type="protein sequence ID" value="maker-unitig_42247-snap-gene-0.2-mRNA-1"/>
    <property type="gene ID" value="maker-unitig_42247-snap-gene-0.2"/>
</dbReference>
<dbReference type="SUPFAM" id="SSF53850">
    <property type="entry name" value="Periplasmic binding protein-like II"/>
    <property type="match status" value="1"/>
</dbReference>
<organism evidence="1 2">
    <name type="scientific">Macrostomum lignano</name>
    <dbReference type="NCBI Taxonomy" id="282301"/>
    <lineage>
        <taxon>Eukaryota</taxon>
        <taxon>Metazoa</taxon>
        <taxon>Spiralia</taxon>
        <taxon>Lophotrochozoa</taxon>
        <taxon>Platyhelminthes</taxon>
        <taxon>Rhabditophora</taxon>
        <taxon>Macrostomorpha</taxon>
        <taxon>Macrostomida</taxon>
        <taxon>Macrostomidae</taxon>
        <taxon>Macrostomum</taxon>
    </lineage>
</organism>
<dbReference type="Gene3D" id="3.40.190.10">
    <property type="entry name" value="Periplasmic binding protein-like II"/>
    <property type="match status" value="2"/>
</dbReference>
<evidence type="ECO:0000313" key="1">
    <source>
        <dbReference type="Proteomes" id="UP000095280"/>
    </source>
</evidence>
<reference evidence="2" key="1">
    <citation type="submission" date="2016-11" db="UniProtKB">
        <authorList>
            <consortium name="WormBaseParasite"/>
        </authorList>
    </citation>
    <scope>IDENTIFICATION</scope>
</reference>
<name>A0A1I8FPI2_9PLAT</name>
<dbReference type="AlphaFoldDB" id="A0A1I8FPI2"/>
<evidence type="ECO:0000313" key="2">
    <source>
        <dbReference type="WBParaSite" id="maker-unitig_42247-snap-gene-0.2-mRNA-1"/>
    </source>
</evidence>